<keyword evidence="7" id="KW-0732">Signal</keyword>
<feature type="chain" id="PRO_5035920962" evidence="7">
    <location>
        <begin position="16"/>
        <end position="1767"/>
    </location>
</feature>
<dbReference type="InterPro" id="IPR016187">
    <property type="entry name" value="CTDL_fold"/>
</dbReference>
<keyword evidence="12" id="KW-1185">Reference proteome</keyword>
<organism evidence="11 12">
    <name type="scientific">Argiope bruennichi</name>
    <name type="common">Wasp spider</name>
    <name type="synonym">Aranea bruennichi</name>
    <dbReference type="NCBI Taxonomy" id="94029"/>
    <lineage>
        <taxon>Eukaryota</taxon>
        <taxon>Metazoa</taxon>
        <taxon>Ecdysozoa</taxon>
        <taxon>Arthropoda</taxon>
        <taxon>Chelicerata</taxon>
        <taxon>Arachnida</taxon>
        <taxon>Araneae</taxon>
        <taxon>Araneomorphae</taxon>
        <taxon>Entelegynae</taxon>
        <taxon>Araneoidea</taxon>
        <taxon>Araneidae</taxon>
        <taxon>Argiope</taxon>
    </lineage>
</organism>
<dbReference type="InterPro" id="IPR036116">
    <property type="entry name" value="FN3_sf"/>
</dbReference>
<dbReference type="GO" id="GO:0016020">
    <property type="term" value="C:membrane"/>
    <property type="evidence" value="ECO:0007669"/>
    <property type="project" value="UniProtKB-SubCell"/>
</dbReference>
<evidence type="ECO:0000259" key="10">
    <source>
        <dbReference type="PROSITE" id="PS50853"/>
    </source>
</evidence>
<dbReference type="PANTHER" id="PTHR46708">
    <property type="entry name" value="TENASCIN"/>
    <property type="match status" value="1"/>
</dbReference>
<keyword evidence="5 6" id="KW-0472">Membrane</keyword>
<dbReference type="Gene3D" id="3.10.100.10">
    <property type="entry name" value="Mannose-Binding Protein A, subunit A"/>
    <property type="match status" value="2"/>
</dbReference>
<dbReference type="GO" id="GO:0004930">
    <property type="term" value="F:G protein-coupled receptor activity"/>
    <property type="evidence" value="ECO:0007669"/>
    <property type="project" value="InterPro"/>
</dbReference>
<dbReference type="InterPro" id="IPR016186">
    <property type="entry name" value="C-type_lectin-like/link_sf"/>
</dbReference>
<dbReference type="SUPFAM" id="SSF49785">
    <property type="entry name" value="Galactose-binding domain-like"/>
    <property type="match status" value="1"/>
</dbReference>
<dbReference type="SMART" id="SM00034">
    <property type="entry name" value="CLECT"/>
    <property type="match status" value="2"/>
</dbReference>
<name>A0A8T0EV32_ARGBR</name>
<protein>
    <submittedName>
        <fullName evidence="11">Adhesion G protein-coupled receptor L3 like protein</fullName>
    </submittedName>
</protein>
<keyword evidence="4 6" id="KW-1133">Transmembrane helix</keyword>
<dbReference type="Pfam" id="PF00002">
    <property type="entry name" value="7tm_2"/>
    <property type="match status" value="1"/>
</dbReference>
<feature type="domain" description="G-protein coupled receptors family 2 profile 2" evidence="9">
    <location>
        <begin position="1447"/>
        <end position="1699"/>
    </location>
</feature>
<feature type="transmembrane region" description="Helical" evidence="6">
    <location>
        <begin position="1675"/>
        <end position="1694"/>
    </location>
</feature>
<dbReference type="Gene3D" id="2.60.40.10">
    <property type="entry name" value="Immunoglobulins"/>
    <property type="match status" value="2"/>
</dbReference>
<feature type="domain" description="C-type lectin" evidence="8">
    <location>
        <begin position="607"/>
        <end position="720"/>
    </location>
</feature>
<feature type="domain" description="Fibronectin type-III" evidence="10">
    <location>
        <begin position="1338"/>
        <end position="1434"/>
    </location>
</feature>
<evidence type="ECO:0000256" key="7">
    <source>
        <dbReference type="SAM" id="SignalP"/>
    </source>
</evidence>
<evidence type="ECO:0000256" key="6">
    <source>
        <dbReference type="SAM" id="Phobius"/>
    </source>
</evidence>
<dbReference type="EMBL" id="JABXBU010001863">
    <property type="protein sequence ID" value="KAF8781594.1"/>
    <property type="molecule type" value="Genomic_DNA"/>
</dbReference>
<evidence type="ECO:0000256" key="5">
    <source>
        <dbReference type="ARBA" id="ARBA00023136"/>
    </source>
</evidence>
<keyword evidence="11" id="KW-0675">Receptor</keyword>
<accession>A0A8T0EV32</accession>
<gene>
    <name evidence="11" type="ORF">HNY73_011977</name>
</gene>
<dbReference type="PROSITE" id="PS50261">
    <property type="entry name" value="G_PROTEIN_RECEP_F2_4"/>
    <property type="match status" value="1"/>
</dbReference>
<dbReference type="Proteomes" id="UP000807504">
    <property type="component" value="Unassembled WGS sequence"/>
</dbReference>
<dbReference type="InterPro" id="IPR001304">
    <property type="entry name" value="C-type_lectin-like"/>
</dbReference>
<feature type="domain" description="Fibronectin type-III" evidence="10">
    <location>
        <begin position="729"/>
        <end position="821"/>
    </location>
</feature>
<feature type="transmembrane region" description="Helical" evidence="6">
    <location>
        <begin position="1513"/>
        <end position="1538"/>
    </location>
</feature>
<dbReference type="PROSITE" id="PS50041">
    <property type="entry name" value="C_TYPE_LECTIN_2"/>
    <property type="match status" value="1"/>
</dbReference>
<evidence type="ECO:0000256" key="2">
    <source>
        <dbReference type="ARBA" id="ARBA00022692"/>
    </source>
</evidence>
<evidence type="ECO:0000313" key="12">
    <source>
        <dbReference type="Proteomes" id="UP000807504"/>
    </source>
</evidence>
<dbReference type="SUPFAM" id="SSF49265">
    <property type="entry name" value="Fibronectin type III"/>
    <property type="match status" value="2"/>
</dbReference>
<dbReference type="Pfam" id="PF00059">
    <property type="entry name" value="Lectin_C"/>
    <property type="match status" value="1"/>
</dbReference>
<feature type="transmembrane region" description="Helical" evidence="6">
    <location>
        <begin position="1559"/>
        <end position="1582"/>
    </location>
</feature>
<dbReference type="Gene3D" id="2.60.120.260">
    <property type="entry name" value="Galactose-binding domain-like"/>
    <property type="match status" value="1"/>
</dbReference>
<dbReference type="InterPro" id="IPR013783">
    <property type="entry name" value="Ig-like_fold"/>
</dbReference>
<dbReference type="GO" id="GO:0007166">
    <property type="term" value="P:cell surface receptor signaling pathway"/>
    <property type="evidence" value="ECO:0007669"/>
    <property type="project" value="InterPro"/>
</dbReference>
<dbReference type="SUPFAM" id="SSF56436">
    <property type="entry name" value="C-type lectin-like"/>
    <property type="match status" value="4"/>
</dbReference>
<proteinExistence type="predicted"/>
<evidence type="ECO:0000259" key="8">
    <source>
        <dbReference type="PROSITE" id="PS50041"/>
    </source>
</evidence>
<dbReference type="PROSITE" id="PS50853">
    <property type="entry name" value="FN3"/>
    <property type="match status" value="3"/>
</dbReference>
<dbReference type="InterPro" id="IPR017981">
    <property type="entry name" value="GPCR_2-like_7TM"/>
</dbReference>
<feature type="signal peptide" evidence="7">
    <location>
        <begin position="1"/>
        <end position="15"/>
    </location>
</feature>
<evidence type="ECO:0000259" key="9">
    <source>
        <dbReference type="PROSITE" id="PS50261"/>
    </source>
</evidence>
<keyword evidence="2 6" id="KW-0812">Transmembrane</keyword>
<dbReference type="CDD" id="cd00063">
    <property type="entry name" value="FN3"/>
    <property type="match status" value="3"/>
</dbReference>
<reference evidence="11" key="1">
    <citation type="journal article" date="2020" name="bioRxiv">
        <title>Chromosome-level reference genome of the European wasp spider Argiope bruennichi: a resource for studies on range expansion and evolutionary adaptation.</title>
        <authorList>
            <person name="Sheffer M.M."/>
            <person name="Hoppe A."/>
            <person name="Krehenwinkel H."/>
            <person name="Uhl G."/>
            <person name="Kuss A.W."/>
            <person name="Jensen L."/>
            <person name="Jensen C."/>
            <person name="Gillespie R.G."/>
            <person name="Hoff K.J."/>
            <person name="Prost S."/>
        </authorList>
    </citation>
    <scope>NUCLEOTIDE SEQUENCE</scope>
</reference>
<dbReference type="CDD" id="cd00037">
    <property type="entry name" value="CLECT"/>
    <property type="match status" value="1"/>
</dbReference>
<dbReference type="InterPro" id="IPR000832">
    <property type="entry name" value="GPCR_2_secretin-like"/>
</dbReference>
<evidence type="ECO:0000256" key="4">
    <source>
        <dbReference type="ARBA" id="ARBA00022989"/>
    </source>
</evidence>
<evidence type="ECO:0000256" key="1">
    <source>
        <dbReference type="ARBA" id="ARBA00004141"/>
    </source>
</evidence>
<comment type="subcellular location">
    <subcellularLocation>
        <location evidence="1">Membrane</location>
        <topology evidence="1">Multi-pass membrane protein</topology>
    </subcellularLocation>
</comment>
<evidence type="ECO:0000313" key="11">
    <source>
        <dbReference type="EMBL" id="KAF8781594.1"/>
    </source>
</evidence>
<feature type="transmembrane region" description="Helical" evidence="6">
    <location>
        <begin position="1602"/>
        <end position="1624"/>
    </location>
</feature>
<reference evidence="11" key="2">
    <citation type="submission" date="2020-06" db="EMBL/GenBank/DDBJ databases">
        <authorList>
            <person name="Sheffer M."/>
        </authorList>
    </citation>
    <scope>NUCLEOTIDE SEQUENCE</scope>
</reference>
<dbReference type="Gene3D" id="1.20.1070.10">
    <property type="entry name" value="Rhodopsin 7-helix transmembrane proteins"/>
    <property type="match status" value="1"/>
</dbReference>
<comment type="caution">
    <text evidence="11">The sequence shown here is derived from an EMBL/GenBank/DDBJ whole genome shotgun (WGS) entry which is preliminary data.</text>
</comment>
<feature type="domain" description="Fibronectin type-III" evidence="10">
    <location>
        <begin position="1027"/>
        <end position="1120"/>
    </location>
</feature>
<dbReference type="SMART" id="SM00060">
    <property type="entry name" value="FN3"/>
    <property type="match status" value="7"/>
</dbReference>
<dbReference type="InterPro" id="IPR008979">
    <property type="entry name" value="Galactose-bd-like_sf"/>
</dbReference>
<keyword evidence="3" id="KW-0677">Repeat</keyword>
<sequence length="1767" mass="195777">MVVILLTQTLAPISAQDDPPTGTCNTALGLSSGGIPDDSIKSTTQTMTGFPSSDLQEERFVSGFATQGPPEKVRPMSIPPGGVCPYLTMDAPKGIWGPSFKRRNNWTGYQIFFQKLFNFTLLFPQFFDTDTKDAKDVITYFGIHSIVLARYVKINVTKQVSGLEIICLRFELYGCNTDVQPMTGMKAITTPKGKIEVSWNTPTADNTLEFDNPSGGQFKPSGYVVLYKPVGAQAFESVTTEDMNLSLDDVRLGAAYDIHLQCLVKDVSIKCGSTEVEAYPPCPAAWTGGNEYHCFLYLSGVTSFDEARKECLNMDVDEKLGDLSYLIDEQEGKFLSSRILPDDVSSLWLVGNACKDNEDCCKILNREGEFLRETGCEGEELESAVCLRDHKGEGSRLRISTVKASNDGKAVFVTWRYEGIGWKTDKLQVKLWTDNKDNPKVLTFSTLEQVFNVKDLEPGIMYSILLRPAPNIRTEELTYQFVIISFTEDGTFGALLTPIRMSVYVIWSGTLRVTWDEAQAFSESGAAKKSDKYSISHQMEALDEKKVESIIEFDREYHLTPISMKTEYTFRLGCSFADKFHNCGVASVRTDPPTHIDRDSSGLLTMYEVINETHLDWFTAEEDCQQRSGHLTSVLSEDEGKTLLKVLPARDAKLWTGAKLKAVNNGTSYWTDGNKITYLPMSKNSGVLPSKDSCCRALNEAGRLKLAGGPCTDELPYACKYLFRDIMEMPSSLSTISQEWDSFEIGWKSPEKGWLPTFYNVKVCSKEAAPDCRDHNELRNQLNFAAEQLAEFTAYDITVQAVLQPVDVITSAKTTVYTYPKSAVRYSISSTGELSVETPMLVAMGMESASVSATLYRDDKEAMSATGDVKRIVLEKLIPDESYELMVKDLGSSWEHRLSFTAVPTCVPADYGTDGFCYRLVKSDENFEAAKLNCASLKVGETAESMILWTPDSPESAQAILEKLGSDFDVWLDNPGNEATDAECSLKEGDNFCSWYDAEKKEIVSSYCCDKSLAFVCSYQTKATLGQVTDLFASSIGNSSFAIQWRSPPAVLWDIRRYHVEWRSTELDDAPMEAKIVEESTQILLEGLEYGTEYEIVVTPLGAKSARGESEKLLVTTLDPRPQLSIVVSPDGVTRISSDILIAKGRGDQDVDVAILKKDPEKTPVFVVRGKAEEVNVTGLEPGGEYWVEMMPVSGKPFNYRGSFKAYPSCEKGQIQDGPVCVWAAPVSKGPREAVEICKRNNGELLDYRTQKELTPVAKAMLATHVKTHFWMDISESSTSAALTDGTSDDCSNTANSDIMCCTFEVTSTGELDELKCECCDEPRPFACKTEAKVDLGNIGKITLEDTTSRSVTLGWELLSSANWQKPSFLVTWEVTEERRRKRAVDNQVVVKETKATINDLKPDTSYKVAVAPYSDTTQVSGSPKVVNITTAEDVKAGGIVAEKCTITILKISCSITVIIGSFFTIFVLIATRMFYLDCLAQIFAEISILGAYLCILISSAQSYSVDNECVKASPTLCVAVAALIQFFFQSTFLFIYLESFLMCGVLKDYLPLCCAPRSPLTLMIIGFGIPALMNIVLAAIASDEYSDGNDNCWLYLQGRAMLPSVVPVIVFGVLALFLLLSVFDADEPRGRLTPTHVLRGRVFLKTRWVCFAILTLVSVSYSTGMIGANDRDSTLNYVFVGFSTALGILMPLLRIRCDDQVKAQLKRGLFASFRDDLGGIRVTPAPENPLLKMAEFDNPKYKQQQLANLAYKNKENLVDSDTVWHR</sequence>
<dbReference type="PANTHER" id="PTHR46708:SF11">
    <property type="entry name" value="RECEPTOR-TYPE TYROSINE-PROTEIN PHOSPHATASE ETA-LIKE"/>
    <property type="match status" value="1"/>
</dbReference>
<dbReference type="InterPro" id="IPR050991">
    <property type="entry name" value="ECM_Regulatory_Proteins"/>
</dbReference>
<evidence type="ECO:0000256" key="3">
    <source>
        <dbReference type="ARBA" id="ARBA00022737"/>
    </source>
</evidence>
<dbReference type="Pfam" id="PF00041">
    <property type="entry name" value="fn3"/>
    <property type="match status" value="2"/>
</dbReference>
<dbReference type="InterPro" id="IPR003961">
    <property type="entry name" value="FN3_dom"/>
</dbReference>
<feature type="transmembrane region" description="Helical" evidence="6">
    <location>
        <begin position="1649"/>
        <end position="1669"/>
    </location>
</feature>
<feature type="transmembrane region" description="Helical" evidence="6">
    <location>
        <begin position="1449"/>
        <end position="1471"/>
    </location>
</feature>
<feature type="transmembrane region" description="Helical" evidence="6">
    <location>
        <begin position="1483"/>
        <end position="1501"/>
    </location>
</feature>